<feature type="transmembrane region" description="Helical" evidence="1">
    <location>
        <begin position="46"/>
        <end position="64"/>
    </location>
</feature>
<sequence length="173" mass="18572">MKLATPWDASIVRRALLVAALVGPTLVLVNQGSALLHGLPIDLGKALLTMLVPFFVASMSGAMARSRAAIESANREQRLSGDLQVVSSRVLEILEGTEMVLAVIRSIDSKPVVAGDKQFVASNVCVMKLCTTSREMATIRAEQNIRLARDVLARLGDLVDVHALKRLNGSETL</sequence>
<dbReference type="RefSeq" id="WP_024973563.1">
    <property type="nucleotide sequence ID" value="NZ_JACBXL010000028.1"/>
</dbReference>
<name>A0A9Q2GY16_RALPI</name>
<accession>A0A9Q2GY16</accession>
<organism evidence="2 3">
    <name type="scientific">Ralstonia pickettii</name>
    <name type="common">Burkholderia pickettii</name>
    <dbReference type="NCBI Taxonomy" id="329"/>
    <lineage>
        <taxon>Bacteria</taxon>
        <taxon>Pseudomonadati</taxon>
        <taxon>Pseudomonadota</taxon>
        <taxon>Betaproteobacteria</taxon>
        <taxon>Burkholderiales</taxon>
        <taxon>Burkholderiaceae</taxon>
        <taxon>Ralstonia</taxon>
    </lineage>
</organism>
<keyword evidence="1" id="KW-1133">Transmembrane helix</keyword>
<evidence type="ECO:0000313" key="2">
    <source>
        <dbReference type="EMBL" id="MBX3891726.1"/>
    </source>
</evidence>
<reference evidence="2" key="1">
    <citation type="submission" date="2018-06" db="EMBL/GenBank/DDBJ databases">
        <authorList>
            <person name="O'Rourke A."/>
        </authorList>
    </citation>
    <scope>NUCLEOTIDE SEQUENCE</scope>
    <source>
        <strain evidence="2">132550021-3</strain>
    </source>
</reference>
<proteinExistence type="predicted"/>
<evidence type="ECO:0000256" key="1">
    <source>
        <dbReference type="SAM" id="Phobius"/>
    </source>
</evidence>
<keyword evidence="1" id="KW-0472">Membrane</keyword>
<dbReference type="AlphaFoldDB" id="A0A9Q2GY16"/>
<keyword evidence="1" id="KW-0812">Transmembrane</keyword>
<gene>
    <name evidence="2" type="ORF">DEE74_17835</name>
</gene>
<evidence type="ECO:0000313" key="3">
    <source>
        <dbReference type="Proteomes" id="UP001199322"/>
    </source>
</evidence>
<dbReference type="Proteomes" id="UP001199322">
    <property type="component" value="Unassembled WGS sequence"/>
</dbReference>
<protein>
    <submittedName>
        <fullName evidence="2">Uncharacterized protein</fullName>
    </submittedName>
</protein>
<comment type="caution">
    <text evidence="2">The sequence shown here is derived from an EMBL/GenBank/DDBJ whole genome shotgun (WGS) entry which is preliminary data.</text>
</comment>
<dbReference type="EMBL" id="QGBI01000017">
    <property type="protein sequence ID" value="MBX3891726.1"/>
    <property type="molecule type" value="Genomic_DNA"/>
</dbReference>